<feature type="transmembrane region" description="Helical" evidence="1">
    <location>
        <begin position="12"/>
        <end position="32"/>
    </location>
</feature>
<keyword evidence="1" id="KW-0472">Membrane</keyword>
<name>A0A6M4H2W3_9PROT</name>
<reference evidence="2 3" key="1">
    <citation type="submission" date="2020-04" db="EMBL/GenBank/DDBJ databases">
        <title>Usitatibacter rugosus gen. nov., sp. nov. and Usitatibacter palustris sp. nov., novel members of Usitatibacteraceae fam. nov. within the order Nitrosomonadales isolated from soil.</title>
        <authorList>
            <person name="Huber K.J."/>
            <person name="Neumann-Schaal M."/>
            <person name="Geppert A."/>
            <person name="Luckner M."/>
            <person name="Wanner G."/>
            <person name="Overmann J."/>
        </authorList>
    </citation>
    <scope>NUCLEOTIDE SEQUENCE [LARGE SCALE GENOMIC DNA]</scope>
    <source>
        <strain evidence="2 3">0125_3</strain>
    </source>
</reference>
<dbReference type="Proteomes" id="UP000501534">
    <property type="component" value="Chromosome"/>
</dbReference>
<evidence type="ECO:0000313" key="3">
    <source>
        <dbReference type="Proteomes" id="UP000501534"/>
    </source>
</evidence>
<accession>A0A6M4H2W3</accession>
<organism evidence="2 3">
    <name type="scientific">Usitatibacter rugosus</name>
    <dbReference type="NCBI Taxonomy" id="2732067"/>
    <lineage>
        <taxon>Bacteria</taxon>
        <taxon>Pseudomonadati</taxon>
        <taxon>Pseudomonadota</taxon>
        <taxon>Betaproteobacteria</taxon>
        <taxon>Nitrosomonadales</taxon>
        <taxon>Usitatibacteraceae</taxon>
        <taxon>Usitatibacter</taxon>
    </lineage>
</organism>
<feature type="transmembrane region" description="Helical" evidence="1">
    <location>
        <begin position="80"/>
        <end position="100"/>
    </location>
</feature>
<gene>
    <name evidence="2" type="ORF">DSM104443_03998</name>
</gene>
<dbReference type="AlphaFoldDB" id="A0A6M4H2W3"/>
<keyword evidence="3" id="KW-1185">Reference proteome</keyword>
<evidence type="ECO:0000256" key="1">
    <source>
        <dbReference type="SAM" id="Phobius"/>
    </source>
</evidence>
<keyword evidence="1" id="KW-0812">Transmembrane</keyword>
<sequence>MFPTGRPGYALLLMRAALGLMVLAGVIAPLASREASPVVLLLAWVAVISLAVGVLTPVASLLCVVLELIAWRASGGDLEVVYVCSVITALALALLGPGGYSVDARLFGRRQVIFRSGEDSNR</sequence>
<feature type="transmembrane region" description="Helical" evidence="1">
    <location>
        <begin position="38"/>
        <end position="68"/>
    </location>
</feature>
<dbReference type="KEGG" id="uru:DSM104443_03998"/>
<evidence type="ECO:0000313" key="2">
    <source>
        <dbReference type="EMBL" id="QJR12904.1"/>
    </source>
</evidence>
<protein>
    <submittedName>
        <fullName evidence="2">Uncharacterized protein</fullName>
    </submittedName>
</protein>
<proteinExistence type="predicted"/>
<dbReference type="EMBL" id="CP053069">
    <property type="protein sequence ID" value="QJR12904.1"/>
    <property type="molecule type" value="Genomic_DNA"/>
</dbReference>
<keyword evidence="1" id="KW-1133">Transmembrane helix</keyword>